<dbReference type="InterPro" id="IPR008775">
    <property type="entry name" value="Phytyl_CoA_dOase-like"/>
</dbReference>
<dbReference type="InterPro" id="IPR001876">
    <property type="entry name" value="Znf_RanBP2"/>
</dbReference>
<proteinExistence type="evidence at transcript level"/>
<dbReference type="Pfam" id="PF05721">
    <property type="entry name" value="PhyH"/>
    <property type="match status" value="1"/>
</dbReference>
<evidence type="ECO:0000256" key="6">
    <source>
        <dbReference type="ARBA" id="ARBA00022833"/>
    </source>
</evidence>
<feature type="compositionally biased region" description="Low complexity" evidence="13">
    <location>
        <begin position="215"/>
        <end position="232"/>
    </location>
</feature>
<evidence type="ECO:0000256" key="3">
    <source>
        <dbReference type="ARBA" id="ARBA00022723"/>
    </source>
</evidence>
<sequence>MATKFRAGEGDWTCPDASCANVNFARRSACNRCGKPKEDEKAKVKKLGMEIGKDAAEKSKGLFSADDWMCTKCGNVNWARRSTCNVCNAPRFGEVEERTGYGGGYNERGTVEYKARVESDDEFDEFGRRKKKFRSSDVKDLFLKTLLSASTSRDPIDKVDEEEDDEEDDDDDDDGDLSKYDLSGWGDENEGKIEKDVSENTDAGTSSKPNKPVQSEKSYSPARSRSSSRSGSRSRTRFLDLCEKKVPWGSLTMMKDISLLKKGATGENLFYKVQDFVYDEVLFEYSNKIVCSWTAMEDITPENGCLIVLPGSHKGVLLQHDYPEWENGVNKMYHGVRGFDDHPVVELSMKKGDTVFFHPILIHGSGPNRTQGFRKAISCHYSCAEMKFIDIRGTSQENIAKEVEEVAKRRGLELNFQDFWKFRSRLVRGRQPVVTFSSL</sequence>
<feature type="domain" description="RanBP2-type" evidence="14">
    <location>
        <begin position="6"/>
        <end position="39"/>
    </location>
</feature>
<reference evidence="15" key="1">
    <citation type="submission" date="2018-08" db="EMBL/GenBank/DDBJ databases">
        <authorList>
            <person name="Cornetti L."/>
        </authorList>
    </citation>
    <scope>NUCLEOTIDE SEQUENCE</scope>
    <source>
        <strain evidence="15">BE-ASS</strain>
    </source>
</reference>
<evidence type="ECO:0000256" key="10">
    <source>
        <dbReference type="ARBA" id="ARBA00034921"/>
    </source>
</evidence>
<keyword evidence="4" id="KW-0677">Repeat</keyword>
<keyword evidence="7" id="KW-0694">RNA-binding</keyword>
<dbReference type="Gene3D" id="4.10.1060.10">
    <property type="entry name" value="Zinc finger, RanBP2-type"/>
    <property type="match status" value="2"/>
</dbReference>
<dbReference type="InterPro" id="IPR036443">
    <property type="entry name" value="Znf_RanBP2_sf"/>
</dbReference>
<evidence type="ECO:0000256" key="7">
    <source>
        <dbReference type="ARBA" id="ARBA00022884"/>
    </source>
</evidence>
<evidence type="ECO:0000256" key="9">
    <source>
        <dbReference type="ARBA" id="ARBA00034809"/>
    </source>
</evidence>
<evidence type="ECO:0000256" key="13">
    <source>
        <dbReference type="SAM" id="MobiDB-lite"/>
    </source>
</evidence>
<dbReference type="Gene3D" id="2.60.120.620">
    <property type="entry name" value="q2cbj1_9rhob like domain"/>
    <property type="match status" value="1"/>
</dbReference>
<dbReference type="GO" id="GO:0048244">
    <property type="term" value="F:phytanoyl-CoA dioxygenase activity"/>
    <property type="evidence" value="ECO:0007669"/>
    <property type="project" value="UniProtKB-EC"/>
</dbReference>
<comment type="subcellular location">
    <subcellularLocation>
        <location evidence="1">Nucleus</location>
    </subcellularLocation>
</comment>
<name>A0A4Y7NKX9_9CRUS</name>
<comment type="similarity">
    <text evidence="2">Belongs to the PhyH family.</text>
</comment>
<dbReference type="EC" id="1.14.11.18" evidence="9"/>
<evidence type="ECO:0000256" key="12">
    <source>
        <dbReference type="PROSITE-ProRule" id="PRU00322"/>
    </source>
</evidence>
<dbReference type="FunFam" id="4.10.1060.10:FF:000004">
    <property type="entry name" value="Zinc finger Ran-binding domain-containing protein 2"/>
    <property type="match status" value="1"/>
</dbReference>
<dbReference type="GO" id="GO:0005634">
    <property type="term" value="C:nucleus"/>
    <property type="evidence" value="ECO:0007669"/>
    <property type="project" value="UniProtKB-SubCell"/>
</dbReference>
<evidence type="ECO:0000256" key="2">
    <source>
        <dbReference type="ARBA" id="ARBA00005830"/>
    </source>
</evidence>
<dbReference type="SMART" id="SM00547">
    <property type="entry name" value="ZnF_RBZ"/>
    <property type="match status" value="2"/>
</dbReference>
<feature type="region of interest" description="Disordered" evidence="13">
    <location>
        <begin position="153"/>
        <end position="232"/>
    </location>
</feature>
<evidence type="ECO:0000256" key="5">
    <source>
        <dbReference type="ARBA" id="ARBA00022771"/>
    </source>
</evidence>
<keyword evidence="6" id="KW-0862">Zinc</keyword>
<protein>
    <recommendedName>
        <fullName evidence="9">phytanoyl-CoA dioxygenase</fullName>
        <ecNumber evidence="9">1.14.11.18</ecNumber>
    </recommendedName>
    <alternativeName>
        <fullName evidence="10">Phytanic acid oxidase</fullName>
    </alternativeName>
    <alternativeName>
        <fullName evidence="11">Phytanoyl-CoA alpha-hydroxylase</fullName>
    </alternativeName>
</protein>
<accession>A0A4Y7NKX9</accession>
<feature type="compositionally biased region" description="Acidic residues" evidence="13">
    <location>
        <begin position="159"/>
        <end position="175"/>
    </location>
</feature>
<dbReference type="Pfam" id="PF00641">
    <property type="entry name" value="Zn_ribbon_RanBP"/>
    <property type="match status" value="2"/>
</dbReference>
<dbReference type="AlphaFoldDB" id="A0A4Y7NKX9"/>
<dbReference type="PROSITE" id="PS50199">
    <property type="entry name" value="ZF_RANBP2_2"/>
    <property type="match status" value="2"/>
</dbReference>
<keyword evidence="8" id="KW-0539">Nucleus</keyword>
<dbReference type="PANTHER" id="PTHR21308:SF1">
    <property type="entry name" value="PHYTANOYL-COA DIOXYGENASE, PEROXISOMAL"/>
    <property type="match status" value="1"/>
</dbReference>
<dbReference type="PANTHER" id="PTHR21308">
    <property type="entry name" value="PHYTANOYL-COA ALPHA-HYDROXYLASE"/>
    <property type="match status" value="1"/>
</dbReference>
<evidence type="ECO:0000256" key="1">
    <source>
        <dbReference type="ARBA" id="ARBA00004123"/>
    </source>
</evidence>
<evidence type="ECO:0000256" key="8">
    <source>
        <dbReference type="ARBA" id="ARBA00023242"/>
    </source>
</evidence>
<keyword evidence="3" id="KW-0479">Metal-binding</keyword>
<keyword evidence="5 12" id="KW-0863">Zinc-finger</keyword>
<evidence type="ECO:0000256" key="4">
    <source>
        <dbReference type="ARBA" id="ARBA00022737"/>
    </source>
</evidence>
<organism evidence="15">
    <name type="scientific">Scapholeberis mucronata</name>
    <dbReference type="NCBI Taxonomy" id="202097"/>
    <lineage>
        <taxon>Eukaryota</taxon>
        <taxon>Metazoa</taxon>
        <taxon>Ecdysozoa</taxon>
        <taxon>Arthropoda</taxon>
        <taxon>Crustacea</taxon>
        <taxon>Branchiopoda</taxon>
        <taxon>Diplostraca</taxon>
        <taxon>Cladocera</taxon>
        <taxon>Anomopoda</taxon>
        <taxon>Daphniidae</taxon>
        <taxon>Scapholeberis</taxon>
    </lineage>
</organism>
<dbReference type="SUPFAM" id="SSF51197">
    <property type="entry name" value="Clavaminate synthase-like"/>
    <property type="match status" value="1"/>
</dbReference>
<gene>
    <name evidence="15" type="primary">EOG090X0ECZ</name>
</gene>
<feature type="compositionally biased region" description="Basic and acidic residues" evidence="13">
    <location>
        <begin position="189"/>
        <end position="198"/>
    </location>
</feature>
<evidence type="ECO:0000313" key="15">
    <source>
        <dbReference type="EMBL" id="SVE93901.1"/>
    </source>
</evidence>
<dbReference type="GO" id="GO:0001561">
    <property type="term" value="P:fatty acid alpha-oxidation"/>
    <property type="evidence" value="ECO:0007669"/>
    <property type="project" value="InterPro"/>
</dbReference>
<evidence type="ECO:0000259" key="14">
    <source>
        <dbReference type="PROSITE" id="PS50199"/>
    </source>
</evidence>
<dbReference type="SUPFAM" id="SSF90209">
    <property type="entry name" value="Ran binding protein zinc finger-like"/>
    <property type="match status" value="2"/>
</dbReference>
<dbReference type="EMBL" id="LR024282">
    <property type="protein sequence ID" value="SVE93901.1"/>
    <property type="molecule type" value="mRNA"/>
</dbReference>
<dbReference type="InterPro" id="IPR047128">
    <property type="entry name" value="PhyH"/>
</dbReference>
<feature type="domain" description="RanBP2-type" evidence="14">
    <location>
        <begin position="64"/>
        <end position="93"/>
    </location>
</feature>
<dbReference type="GO" id="GO:0008270">
    <property type="term" value="F:zinc ion binding"/>
    <property type="evidence" value="ECO:0007669"/>
    <property type="project" value="UniProtKB-KW"/>
</dbReference>
<evidence type="ECO:0000256" key="11">
    <source>
        <dbReference type="ARBA" id="ARBA00034924"/>
    </source>
</evidence>
<feature type="compositionally biased region" description="Polar residues" evidence="13">
    <location>
        <begin position="200"/>
        <end position="213"/>
    </location>
</feature>
<dbReference type="GO" id="GO:0003723">
    <property type="term" value="F:RNA binding"/>
    <property type="evidence" value="ECO:0007669"/>
    <property type="project" value="UniProtKB-KW"/>
</dbReference>
<dbReference type="PROSITE" id="PS01358">
    <property type="entry name" value="ZF_RANBP2_1"/>
    <property type="match status" value="2"/>
</dbReference>